<sequence>MDTAFSWATVGLYNTFTRSMNIAKGRGIDFNFADGMICDWKNEREYRLLGYISHMSENIADGYLQ</sequence>
<comment type="caution">
    <text evidence="1">The sequence shown here is derived from an EMBL/GenBank/DDBJ whole genome shotgun (WGS) entry which is preliminary data.</text>
</comment>
<evidence type="ECO:0000313" key="2">
    <source>
        <dbReference type="Proteomes" id="UP001644719"/>
    </source>
</evidence>
<keyword evidence="2" id="KW-1185">Reference proteome</keyword>
<dbReference type="RefSeq" id="WP_147343030.1">
    <property type="nucleotide sequence ID" value="NZ_JAAINN010000062.1"/>
</dbReference>
<accession>A0ABX2HAF7</accession>
<organism evidence="1 2">
    <name type="scientific">Blautia faecis</name>
    <dbReference type="NCBI Taxonomy" id="871665"/>
    <lineage>
        <taxon>Bacteria</taxon>
        <taxon>Bacillati</taxon>
        <taxon>Bacillota</taxon>
        <taxon>Clostridia</taxon>
        <taxon>Lachnospirales</taxon>
        <taxon>Lachnospiraceae</taxon>
        <taxon>Blautia</taxon>
    </lineage>
</organism>
<dbReference type="Proteomes" id="UP001644719">
    <property type="component" value="Unassembled WGS sequence"/>
</dbReference>
<reference evidence="1 2" key="1">
    <citation type="journal article" date="2020" name="Cell Host Microbe">
        <title>Functional and Genomic Variation between Human-Derived Isolates of Lachnospiraceae Reveals Inter- and Intra-Species Diversity.</title>
        <authorList>
            <person name="Sorbara M.T."/>
            <person name="Littmann E.R."/>
            <person name="Fontana E."/>
            <person name="Moody T.U."/>
            <person name="Kohout C.E."/>
            <person name="Gjonbalaj M."/>
            <person name="Eaton V."/>
            <person name="Seok R."/>
            <person name="Leiner I.M."/>
            <person name="Pamer E.G."/>
        </authorList>
    </citation>
    <scope>NUCLEOTIDE SEQUENCE [LARGE SCALE GENOMIC DNA]</scope>
    <source>
        <strain evidence="1 2">MSK.17.74</strain>
    </source>
</reference>
<protein>
    <submittedName>
        <fullName evidence="1">Uncharacterized protein</fullName>
    </submittedName>
</protein>
<proteinExistence type="predicted"/>
<gene>
    <name evidence="1" type="ORF">G5B17_16610</name>
</gene>
<dbReference type="EMBL" id="JAAITS010000056">
    <property type="protein sequence ID" value="NSG86991.1"/>
    <property type="molecule type" value="Genomic_DNA"/>
</dbReference>
<name>A0ABX2HAF7_9FIRM</name>
<evidence type="ECO:0000313" key="1">
    <source>
        <dbReference type="EMBL" id="NSG86991.1"/>
    </source>
</evidence>